<reference evidence="6 7" key="1">
    <citation type="submission" date="2013-09" db="EMBL/GenBank/DDBJ databases">
        <title>Whole genome shotgun sequence of Vibrio azureus NBRC 104587.</title>
        <authorList>
            <person name="Isaki S."/>
            <person name="Hosoyama A."/>
            <person name="Numata M."/>
            <person name="Hashimoto M."/>
            <person name="Hosoyama Y."/>
            <person name="Tsuchikane K."/>
            <person name="Noguchi M."/>
            <person name="Hirakata S."/>
            <person name="Ichikawa N."/>
            <person name="Ohji S."/>
            <person name="Yamazoe A."/>
            <person name="Fujita N."/>
        </authorList>
    </citation>
    <scope>NUCLEOTIDE SEQUENCE [LARGE SCALE GENOMIC DNA]</scope>
    <source>
        <strain evidence="6 7">NBRC 104587</strain>
    </source>
</reference>
<comment type="caution">
    <text evidence="4">Lacks conserved residue(s) required for the propagation of feature annotation.</text>
</comment>
<evidence type="ECO:0000256" key="2">
    <source>
        <dbReference type="ARBA" id="ARBA00022963"/>
    </source>
</evidence>
<dbReference type="InterPro" id="IPR002641">
    <property type="entry name" value="PNPLA_dom"/>
</dbReference>
<dbReference type="RefSeq" id="WP_021711473.1">
    <property type="nucleotide sequence ID" value="NZ_BAOB01000151.1"/>
</dbReference>
<dbReference type="GO" id="GO:0016787">
    <property type="term" value="F:hydrolase activity"/>
    <property type="evidence" value="ECO:0007669"/>
    <property type="project" value="UniProtKB-UniRule"/>
</dbReference>
<dbReference type="OrthoDB" id="9802424at2"/>
<name>U3AWZ3_9VIBR</name>
<sequence length="286" mass="32018">MATKAIVVEGGAMRGVFASGVLDAFLEHDYKPFDFAIGVSAGASTLIGYLTDSPYRSINVITKLATSKRFFNPTRFLKGGDLIDVKWLFEESNRLYPIDEEKLFSGIPFLAAATNVDTGRADYYRVNQKNFSHTMEATTAIPIAYRHTPNMSGSSYTDGGVADSIPVREAYRRGAKDITVILSHCIDYEKKPVKTPWLMKKLFAEHPQMAEAMLHRADNYNESLAFIRNPPKGVHIRVIAPPSAFQVQRLSMRQSVLLDGYQMGLDAGHDHVERLCHFNMELVYDS</sequence>
<dbReference type="InterPro" id="IPR037483">
    <property type="entry name" value="YjjU-like"/>
</dbReference>
<comment type="caution">
    <text evidence="6">The sequence shown here is derived from an EMBL/GenBank/DDBJ whole genome shotgun (WGS) entry which is preliminary data.</text>
</comment>
<dbReference type="SUPFAM" id="SSF52151">
    <property type="entry name" value="FabD/lysophospholipase-like"/>
    <property type="match status" value="1"/>
</dbReference>
<dbReference type="Pfam" id="PF01734">
    <property type="entry name" value="Patatin"/>
    <property type="match status" value="1"/>
</dbReference>
<feature type="domain" description="PNPLA" evidence="5">
    <location>
        <begin position="6"/>
        <end position="171"/>
    </location>
</feature>
<feature type="active site" description="Nucleophile" evidence="4">
    <location>
        <position position="40"/>
    </location>
</feature>
<dbReference type="InterPro" id="IPR045943">
    <property type="entry name" value="DUF6363"/>
</dbReference>
<keyword evidence="2 4" id="KW-0442">Lipid degradation</keyword>
<dbReference type="EMBL" id="BATL01000088">
    <property type="protein sequence ID" value="GAD77737.1"/>
    <property type="molecule type" value="Genomic_DNA"/>
</dbReference>
<proteinExistence type="predicted"/>
<dbReference type="InterPro" id="IPR016035">
    <property type="entry name" value="Acyl_Trfase/lysoPLipase"/>
</dbReference>
<evidence type="ECO:0000256" key="4">
    <source>
        <dbReference type="PROSITE-ProRule" id="PRU01161"/>
    </source>
</evidence>
<evidence type="ECO:0000259" key="5">
    <source>
        <dbReference type="PROSITE" id="PS51635"/>
    </source>
</evidence>
<keyword evidence="3 4" id="KW-0443">Lipid metabolism</keyword>
<keyword evidence="1 4" id="KW-0378">Hydrolase</keyword>
<keyword evidence="7" id="KW-1185">Reference proteome</keyword>
<dbReference type="CDD" id="cd07208">
    <property type="entry name" value="Pat_hypo_Ecoli_yjju_like"/>
    <property type="match status" value="1"/>
</dbReference>
<feature type="short sequence motif" description="GXSXG" evidence="4">
    <location>
        <begin position="38"/>
        <end position="42"/>
    </location>
</feature>
<dbReference type="PANTHER" id="PTHR14226:SF25">
    <property type="entry name" value="PHOSPHOESTERASE"/>
    <property type="match status" value="1"/>
</dbReference>
<dbReference type="AlphaFoldDB" id="U3AWZ3"/>
<evidence type="ECO:0000256" key="1">
    <source>
        <dbReference type="ARBA" id="ARBA00022801"/>
    </source>
</evidence>
<evidence type="ECO:0000256" key="3">
    <source>
        <dbReference type="ARBA" id="ARBA00023098"/>
    </source>
</evidence>
<gene>
    <name evidence="6" type="ORF">VAZ01S_088_00040</name>
</gene>
<dbReference type="GO" id="GO:0016042">
    <property type="term" value="P:lipid catabolic process"/>
    <property type="evidence" value="ECO:0007669"/>
    <property type="project" value="UniProtKB-UniRule"/>
</dbReference>
<dbReference type="Proteomes" id="UP000016567">
    <property type="component" value="Unassembled WGS sequence"/>
</dbReference>
<dbReference type="Pfam" id="PF19890">
    <property type="entry name" value="DUF6363"/>
    <property type="match status" value="1"/>
</dbReference>
<evidence type="ECO:0000313" key="6">
    <source>
        <dbReference type="EMBL" id="GAD77737.1"/>
    </source>
</evidence>
<dbReference type="eggNOG" id="COG4667">
    <property type="taxonomic scope" value="Bacteria"/>
</dbReference>
<evidence type="ECO:0000313" key="7">
    <source>
        <dbReference type="Proteomes" id="UP000016567"/>
    </source>
</evidence>
<protein>
    <recommendedName>
        <fullName evidence="5">PNPLA domain-containing protein</fullName>
    </recommendedName>
</protein>
<accession>U3AWZ3</accession>
<dbReference type="Gene3D" id="3.40.1090.10">
    <property type="entry name" value="Cytosolic phospholipase A2 catalytic domain"/>
    <property type="match status" value="2"/>
</dbReference>
<dbReference type="PANTHER" id="PTHR14226">
    <property type="entry name" value="NEUROPATHY TARGET ESTERASE/SWISS CHEESE D.MELANOGASTER"/>
    <property type="match status" value="1"/>
</dbReference>
<dbReference type="PROSITE" id="PS51635">
    <property type="entry name" value="PNPLA"/>
    <property type="match status" value="1"/>
</dbReference>
<feature type="short sequence motif" description="DGA/G" evidence="4">
    <location>
        <begin position="158"/>
        <end position="160"/>
    </location>
</feature>
<organism evidence="6 7">
    <name type="scientific">Vibrio azureus NBRC 104587</name>
    <dbReference type="NCBI Taxonomy" id="1219077"/>
    <lineage>
        <taxon>Bacteria</taxon>
        <taxon>Pseudomonadati</taxon>
        <taxon>Pseudomonadota</taxon>
        <taxon>Gammaproteobacteria</taxon>
        <taxon>Vibrionales</taxon>
        <taxon>Vibrionaceae</taxon>
        <taxon>Vibrio</taxon>
    </lineage>
</organism>
<feature type="active site" description="Proton acceptor" evidence="4">
    <location>
        <position position="158"/>
    </location>
</feature>
<dbReference type="InterPro" id="IPR050301">
    <property type="entry name" value="NTE"/>
</dbReference>